<dbReference type="Proteomes" id="UP001362999">
    <property type="component" value="Unassembled WGS sequence"/>
</dbReference>
<name>A0AAW0A135_9AGAR</name>
<organism evidence="1 2">
    <name type="scientific">Favolaschia claudopus</name>
    <dbReference type="NCBI Taxonomy" id="2862362"/>
    <lineage>
        <taxon>Eukaryota</taxon>
        <taxon>Fungi</taxon>
        <taxon>Dikarya</taxon>
        <taxon>Basidiomycota</taxon>
        <taxon>Agaricomycotina</taxon>
        <taxon>Agaricomycetes</taxon>
        <taxon>Agaricomycetidae</taxon>
        <taxon>Agaricales</taxon>
        <taxon>Marasmiineae</taxon>
        <taxon>Mycenaceae</taxon>
        <taxon>Favolaschia</taxon>
    </lineage>
</organism>
<sequence length="512" mass="56189">MAITLPLSFLVISIGFCLPLHLVFVVNPDLIRSLLDVTENVKNPVVKNVLSATLTPLNISNVRLANPNSLPRALLTRNLRALTRTNTLQCIGFLAHSSTVIPTGFAGQTMSAITYGGGDVNEGSNGIPLNWVLCFWPEFGANLGLSRHLSAAQGTTRRELSYTNVATKSVRQVLDLGQNGPASCSISSRVPRREELGVGPRQAFEDHGSPEKTLLTQDCSACQAKIWLARHLPCEVKQKPMLFVAKQFALSRISKFRSFSDGSSPSRSIFDMTQLDLNDRWLKFICVTSQDRPYLDPLFEVLDALRTGEEDSTKGSALTAGPTITGQVKPVGTKFGFPRFRGYELVLAAFATPAGSSFHLEFARLASKTDAGRKKKLFITKNNVFDTTLYDGHKDIDSLGIVEFVLGHTSRCSGRLNVGNEAYAEPKIGPLAFVKCRGFFLLAGLCSRAQASLFFDEKNTFGIVRRGRVTRTAPKMSQCVTFPNVPTTRIRPRMKSNRARPPVAFGQIYPID</sequence>
<reference evidence="1 2" key="1">
    <citation type="journal article" date="2024" name="J Genomics">
        <title>Draft genome sequencing and assembly of Favolaschia claudopus CIRM-BRFM 2984 isolated from oak limbs.</title>
        <authorList>
            <person name="Navarro D."/>
            <person name="Drula E."/>
            <person name="Chaduli D."/>
            <person name="Cazenave R."/>
            <person name="Ahrendt S."/>
            <person name="Wang J."/>
            <person name="Lipzen A."/>
            <person name="Daum C."/>
            <person name="Barry K."/>
            <person name="Grigoriev I.V."/>
            <person name="Favel A."/>
            <person name="Rosso M.N."/>
            <person name="Martin F."/>
        </authorList>
    </citation>
    <scope>NUCLEOTIDE SEQUENCE [LARGE SCALE GENOMIC DNA]</scope>
    <source>
        <strain evidence="1 2">CIRM-BRFM 2984</strain>
    </source>
</reference>
<evidence type="ECO:0000313" key="1">
    <source>
        <dbReference type="EMBL" id="KAK6997199.1"/>
    </source>
</evidence>
<proteinExistence type="predicted"/>
<dbReference type="AlphaFoldDB" id="A0AAW0A135"/>
<evidence type="ECO:0000313" key="2">
    <source>
        <dbReference type="Proteomes" id="UP001362999"/>
    </source>
</evidence>
<dbReference type="EMBL" id="JAWWNJ010000093">
    <property type="protein sequence ID" value="KAK6997199.1"/>
    <property type="molecule type" value="Genomic_DNA"/>
</dbReference>
<gene>
    <name evidence="1" type="ORF">R3P38DRAFT_2798719</name>
</gene>
<comment type="caution">
    <text evidence="1">The sequence shown here is derived from an EMBL/GenBank/DDBJ whole genome shotgun (WGS) entry which is preliminary data.</text>
</comment>
<protein>
    <submittedName>
        <fullName evidence="1">Uncharacterized protein</fullName>
    </submittedName>
</protein>
<keyword evidence="2" id="KW-1185">Reference proteome</keyword>
<accession>A0AAW0A135</accession>